<feature type="region of interest" description="Disordered" evidence="16">
    <location>
        <begin position="30"/>
        <end position="52"/>
    </location>
</feature>
<keyword evidence="15" id="KW-0325">Glycoprotein</keyword>
<evidence type="ECO:0000313" key="19">
    <source>
        <dbReference type="Proteomes" id="UP000001542"/>
    </source>
</evidence>
<feature type="compositionally biased region" description="Polar residues" evidence="16">
    <location>
        <begin position="39"/>
        <end position="49"/>
    </location>
</feature>
<dbReference type="EC" id="2.7.10.1" evidence="2"/>
<keyword evidence="6" id="KW-0732">Signal</keyword>
<evidence type="ECO:0000256" key="7">
    <source>
        <dbReference type="ARBA" id="ARBA00022741"/>
    </source>
</evidence>
<keyword evidence="3" id="KW-1003">Cell membrane</keyword>
<dbReference type="InterPro" id="IPR055163">
    <property type="entry name" value="ALK/LTK-like_GRD"/>
</dbReference>
<proteinExistence type="predicted"/>
<dbReference type="GO" id="GO:0004714">
    <property type="term" value="F:transmembrane receptor protein tyrosine kinase activity"/>
    <property type="evidence" value="ECO:0007669"/>
    <property type="project" value="UniProtKB-EC"/>
</dbReference>
<evidence type="ECO:0000256" key="2">
    <source>
        <dbReference type="ARBA" id="ARBA00011902"/>
    </source>
</evidence>
<evidence type="ECO:0000256" key="14">
    <source>
        <dbReference type="ARBA" id="ARBA00023170"/>
    </source>
</evidence>
<evidence type="ECO:0000256" key="13">
    <source>
        <dbReference type="ARBA" id="ARBA00023157"/>
    </source>
</evidence>
<reference evidence="18" key="2">
    <citation type="journal article" date="2007" name="Science">
        <title>Draft genome sequence of the sexually transmitted pathogen Trichomonas vaginalis.</title>
        <authorList>
            <person name="Carlton J.M."/>
            <person name="Hirt R.P."/>
            <person name="Silva J.C."/>
            <person name="Delcher A.L."/>
            <person name="Schatz M."/>
            <person name="Zhao Q."/>
            <person name="Wortman J.R."/>
            <person name="Bidwell S.L."/>
            <person name="Alsmark U.C.M."/>
            <person name="Besteiro S."/>
            <person name="Sicheritz-Ponten T."/>
            <person name="Noel C.J."/>
            <person name="Dacks J.B."/>
            <person name="Foster P.G."/>
            <person name="Simillion C."/>
            <person name="Van de Peer Y."/>
            <person name="Miranda-Saavedra D."/>
            <person name="Barton G.J."/>
            <person name="Westrop G.D."/>
            <person name="Mueller S."/>
            <person name="Dessi D."/>
            <person name="Fiori P.L."/>
            <person name="Ren Q."/>
            <person name="Paulsen I."/>
            <person name="Zhang H."/>
            <person name="Bastida-Corcuera F.D."/>
            <person name="Simoes-Barbosa A."/>
            <person name="Brown M.T."/>
            <person name="Hayes R.D."/>
            <person name="Mukherjee M."/>
            <person name="Okumura C.Y."/>
            <person name="Schneider R."/>
            <person name="Smith A.J."/>
            <person name="Vanacova S."/>
            <person name="Villalvazo M."/>
            <person name="Haas B.J."/>
            <person name="Pertea M."/>
            <person name="Feldblyum T.V."/>
            <person name="Utterback T.R."/>
            <person name="Shu C.L."/>
            <person name="Osoegawa K."/>
            <person name="de Jong P.J."/>
            <person name="Hrdy I."/>
            <person name="Horvathova L."/>
            <person name="Zubacova Z."/>
            <person name="Dolezal P."/>
            <person name="Malik S.B."/>
            <person name="Logsdon J.M. Jr."/>
            <person name="Henze K."/>
            <person name="Gupta A."/>
            <person name="Wang C.C."/>
            <person name="Dunne R.L."/>
            <person name="Upcroft J.A."/>
            <person name="Upcroft P."/>
            <person name="White O."/>
            <person name="Salzberg S.L."/>
            <person name="Tang P."/>
            <person name="Chiu C.-H."/>
            <person name="Lee Y.-S."/>
            <person name="Embley T.M."/>
            <person name="Coombs G.H."/>
            <person name="Mottram J.C."/>
            <person name="Tachezy J."/>
            <person name="Fraser-Liggett C.M."/>
            <person name="Johnson P.J."/>
        </authorList>
    </citation>
    <scope>NUCLEOTIDE SEQUENCE [LARGE SCALE GENOMIC DNA]</scope>
    <source>
        <strain evidence="18">G3</strain>
    </source>
</reference>
<dbReference type="Pfam" id="PF12810">
    <property type="entry name" value="ALK_LTK_GRD"/>
    <property type="match status" value="1"/>
</dbReference>
<keyword evidence="11" id="KW-0472">Membrane</keyword>
<dbReference type="GO" id="GO:0005524">
    <property type="term" value="F:ATP binding"/>
    <property type="evidence" value="ECO:0007669"/>
    <property type="project" value="UniProtKB-KW"/>
</dbReference>
<evidence type="ECO:0000256" key="3">
    <source>
        <dbReference type="ARBA" id="ARBA00022475"/>
    </source>
</evidence>
<dbReference type="KEGG" id="tva:4751337"/>
<keyword evidence="9" id="KW-0067">ATP-binding</keyword>
<evidence type="ECO:0000256" key="8">
    <source>
        <dbReference type="ARBA" id="ARBA00022777"/>
    </source>
</evidence>
<dbReference type="VEuPathDB" id="TrichDB:TVAG_336020"/>
<feature type="domain" description="ALK/LTK-like glycine-rich" evidence="17">
    <location>
        <begin position="1"/>
        <end position="235"/>
    </location>
</feature>
<keyword evidence="7" id="KW-0547">Nucleotide-binding</keyword>
<keyword evidence="19" id="KW-1185">Reference proteome</keyword>
<keyword evidence="4" id="KW-0808">Transferase</keyword>
<evidence type="ECO:0000256" key="5">
    <source>
        <dbReference type="ARBA" id="ARBA00022692"/>
    </source>
</evidence>
<accession>A2FN88</accession>
<sequence length="261" mass="26754">MFLYLGGRGQDQSDTSHSLIPASGGWNFGGQGGIDLNPENETGPGSSLENGAGGGGAVDIRLEYADINNIDRNSKIFNKSIMSRIIVAGSGGGACSGNNFGLGIPKGFPGGNSSALSNGPYTFGGTQTDGKLGIGMDGISGHNNEGGSGGCGSGYRGGFSKFPLTSAPGTFEVGGTGGSSYIKTREETNQFMIDHPDLFFSNNIIISGKDNMPSPYNNSYITGHVGHGVCRITVLNLIIRCTCICSSIVNLSLLFVSSGLS</sequence>
<name>A2FN88_TRIV3</name>
<evidence type="ECO:0000256" key="11">
    <source>
        <dbReference type="ARBA" id="ARBA00023136"/>
    </source>
</evidence>
<evidence type="ECO:0000313" key="18">
    <source>
        <dbReference type="EMBL" id="EAX93616.1"/>
    </source>
</evidence>
<evidence type="ECO:0000256" key="15">
    <source>
        <dbReference type="ARBA" id="ARBA00023180"/>
    </source>
</evidence>
<dbReference type="GO" id="GO:0005886">
    <property type="term" value="C:plasma membrane"/>
    <property type="evidence" value="ECO:0007669"/>
    <property type="project" value="UniProtKB-SubCell"/>
</dbReference>
<reference evidence="18" key="1">
    <citation type="submission" date="2006-10" db="EMBL/GenBank/DDBJ databases">
        <authorList>
            <person name="Amadeo P."/>
            <person name="Zhao Q."/>
            <person name="Wortman J."/>
            <person name="Fraser-Liggett C."/>
            <person name="Carlton J."/>
        </authorList>
    </citation>
    <scope>NUCLEOTIDE SEQUENCE</scope>
    <source>
        <strain evidence="18">G3</strain>
    </source>
</reference>
<keyword evidence="8" id="KW-0418">Kinase</keyword>
<dbReference type="EMBL" id="DS113901">
    <property type="protein sequence ID" value="EAX93616.1"/>
    <property type="molecule type" value="Genomic_DNA"/>
</dbReference>
<keyword evidence="14" id="KW-0675">Receptor</keyword>
<evidence type="ECO:0000259" key="17">
    <source>
        <dbReference type="Pfam" id="PF12810"/>
    </source>
</evidence>
<keyword evidence="13" id="KW-1015">Disulfide bond</keyword>
<dbReference type="RefSeq" id="XP_001306546.1">
    <property type="nucleotide sequence ID" value="XM_001306545.1"/>
</dbReference>
<gene>
    <name evidence="18" type="ORF">TVAG_336020</name>
</gene>
<evidence type="ECO:0000256" key="16">
    <source>
        <dbReference type="SAM" id="MobiDB-lite"/>
    </source>
</evidence>
<dbReference type="Proteomes" id="UP000001542">
    <property type="component" value="Unassembled WGS sequence"/>
</dbReference>
<keyword evidence="12" id="KW-0829">Tyrosine-protein kinase</keyword>
<evidence type="ECO:0000256" key="1">
    <source>
        <dbReference type="ARBA" id="ARBA00004251"/>
    </source>
</evidence>
<evidence type="ECO:0000256" key="9">
    <source>
        <dbReference type="ARBA" id="ARBA00022840"/>
    </source>
</evidence>
<dbReference type="InParanoid" id="A2FN88"/>
<protein>
    <recommendedName>
        <fullName evidence="2">receptor protein-tyrosine kinase</fullName>
        <ecNumber evidence="2">2.7.10.1</ecNumber>
    </recommendedName>
</protein>
<dbReference type="AlphaFoldDB" id="A2FN88"/>
<keyword evidence="10" id="KW-1133">Transmembrane helix</keyword>
<dbReference type="VEuPathDB" id="TrichDB:TVAGG3_0795420"/>
<evidence type="ECO:0000256" key="12">
    <source>
        <dbReference type="ARBA" id="ARBA00023137"/>
    </source>
</evidence>
<organism evidence="18 19">
    <name type="scientific">Trichomonas vaginalis (strain ATCC PRA-98 / G3)</name>
    <dbReference type="NCBI Taxonomy" id="412133"/>
    <lineage>
        <taxon>Eukaryota</taxon>
        <taxon>Metamonada</taxon>
        <taxon>Parabasalia</taxon>
        <taxon>Trichomonadida</taxon>
        <taxon>Trichomonadidae</taxon>
        <taxon>Trichomonas</taxon>
    </lineage>
</organism>
<evidence type="ECO:0000256" key="6">
    <source>
        <dbReference type="ARBA" id="ARBA00022729"/>
    </source>
</evidence>
<evidence type="ECO:0000256" key="4">
    <source>
        <dbReference type="ARBA" id="ARBA00022679"/>
    </source>
</evidence>
<comment type="subcellular location">
    <subcellularLocation>
        <location evidence="1">Cell membrane</location>
        <topology evidence="1">Single-pass type I membrane protein</topology>
    </subcellularLocation>
</comment>
<keyword evidence="5" id="KW-0812">Transmembrane</keyword>
<evidence type="ECO:0000256" key="10">
    <source>
        <dbReference type="ARBA" id="ARBA00022989"/>
    </source>
</evidence>